<gene>
    <name evidence="3" type="ORF">E5676_scaffold104G00860</name>
    <name evidence="2" type="ORF">E6C27_scaffold261G00770</name>
</gene>
<evidence type="ECO:0000313" key="4">
    <source>
        <dbReference type="Proteomes" id="UP000321393"/>
    </source>
</evidence>
<feature type="region of interest" description="Disordered" evidence="1">
    <location>
        <begin position="126"/>
        <end position="154"/>
    </location>
</feature>
<reference evidence="4 5" key="1">
    <citation type="submission" date="2019-08" db="EMBL/GenBank/DDBJ databases">
        <title>Draft genome sequences of two oriental melons (Cucumis melo L. var makuwa).</title>
        <authorList>
            <person name="Kwon S.-Y."/>
        </authorList>
    </citation>
    <scope>NUCLEOTIDE SEQUENCE [LARGE SCALE GENOMIC DNA]</scope>
    <source>
        <strain evidence="5">cv. Chang Bougi</strain>
        <strain evidence="4">cv. SW 3</strain>
        <tissue evidence="3">Leaf</tissue>
    </source>
</reference>
<dbReference type="Proteomes" id="UP000321393">
    <property type="component" value="Unassembled WGS sequence"/>
</dbReference>
<protein>
    <submittedName>
        <fullName evidence="3">Zinc finger protein ZPR1-like protein</fullName>
    </submittedName>
</protein>
<dbReference type="OrthoDB" id="1828810at2759"/>
<evidence type="ECO:0000313" key="5">
    <source>
        <dbReference type="Proteomes" id="UP000321947"/>
    </source>
</evidence>
<dbReference type="AlphaFoldDB" id="A0A5D3B956"/>
<name>A0A5D3B956_CUCMM</name>
<accession>A0A5D3B956</accession>
<sequence>MSKVEDVENKQLNVLEIVISHRVDEHIEDDTLCNMSSFLSNFNETYAMFLEFAEDLNNHAGGGNCHRHFKKYSGPEEACANPPHILVGQSNAGTQSLPTQKGSWPLSRDEICKTMLGTRLGYSKSLGWGPKPKSRKTTNARSASTSCLQSTTEL</sequence>
<proteinExistence type="predicted"/>
<evidence type="ECO:0000313" key="2">
    <source>
        <dbReference type="EMBL" id="KAA0033531.1"/>
    </source>
</evidence>
<feature type="compositionally biased region" description="Polar residues" evidence="1">
    <location>
        <begin position="139"/>
        <end position="154"/>
    </location>
</feature>
<comment type="caution">
    <text evidence="3">The sequence shown here is derived from an EMBL/GenBank/DDBJ whole genome shotgun (WGS) entry which is preliminary data.</text>
</comment>
<organism evidence="3 5">
    <name type="scientific">Cucumis melo var. makuwa</name>
    <name type="common">Oriental melon</name>
    <dbReference type="NCBI Taxonomy" id="1194695"/>
    <lineage>
        <taxon>Eukaryota</taxon>
        <taxon>Viridiplantae</taxon>
        <taxon>Streptophyta</taxon>
        <taxon>Embryophyta</taxon>
        <taxon>Tracheophyta</taxon>
        <taxon>Spermatophyta</taxon>
        <taxon>Magnoliopsida</taxon>
        <taxon>eudicotyledons</taxon>
        <taxon>Gunneridae</taxon>
        <taxon>Pentapetalae</taxon>
        <taxon>rosids</taxon>
        <taxon>fabids</taxon>
        <taxon>Cucurbitales</taxon>
        <taxon>Cucurbitaceae</taxon>
        <taxon>Benincaseae</taxon>
        <taxon>Cucumis</taxon>
    </lineage>
</organism>
<evidence type="ECO:0000256" key="1">
    <source>
        <dbReference type="SAM" id="MobiDB-lite"/>
    </source>
</evidence>
<evidence type="ECO:0000313" key="3">
    <source>
        <dbReference type="EMBL" id="TYJ95657.1"/>
    </source>
</evidence>
<dbReference type="EMBL" id="SSTE01020856">
    <property type="protein sequence ID" value="KAA0033531.1"/>
    <property type="molecule type" value="Genomic_DNA"/>
</dbReference>
<dbReference type="Proteomes" id="UP000321947">
    <property type="component" value="Unassembled WGS sequence"/>
</dbReference>
<dbReference type="EMBL" id="SSTD01020124">
    <property type="protein sequence ID" value="TYJ95657.1"/>
    <property type="molecule type" value="Genomic_DNA"/>
</dbReference>